<proteinExistence type="predicted"/>
<evidence type="ECO:0000313" key="3">
    <source>
        <dbReference type="Proteomes" id="UP001059546"/>
    </source>
</evidence>
<reference evidence="1" key="1">
    <citation type="submission" date="2021-05" db="EMBL/GenBank/DDBJ databases">
        <title>Encephalitozoon hellem ATCC 50604 Complete Genome.</title>
        <authorList>
            <person name="Mascarenhas dos Santos A.C."/>
            <person name="Julian A.T."/>
            <person name="Pombert J.-F."/>
        </authorList>
    </citation>
    <scope>NUCLEOTIDE SEQUENCE</scope>
    <source>
        <strain evidence="1">ATCC 50604</strain>
    </source>
</reference>
<protein>
    <submittedName>
        <fullName evidence="1">DUF866 domain-containing protein</fullName>
    </submittedName>
</protein>
<evidence type="ECO:0000313" key="4">
    <source>
        <dbReference type="Proteomes" id="UP001217963"/>
    </source>
</evidence>
<organism evidence="1 3">
    <name type="scientific">Encephalitozoon hellem</name>
    <name type="common">Microsporidian parasite</name>
    <dbReference type="NCBI Taxonomy" id="27973"/>
    <lineage>
        <taxon>Eukaryota</taxon>
        <taxon>Fungi</taxon>
        <taxon>Fungi incertae sedis</taxon>
        <taxon>Microsporidia</taxon>
        <taxon>Unikaryonidae</taxon>
        <taxon>Encephalitozoon</taxon>
    </lineage>
</organism>
<name>A0A9Q9FAK4_ENCHE</name>
<dbReference type="AlphaFoldDB" id="A0A9Q9FAK4"/>
<dbReference type="InterPro" id="IPR008584">
    <property type="entry name" value="CXXC_Zn-binding_euk"/>
</dbReference>
<accession>A0A9Q9FAK4</accession>
<dbReference type="OrthoDB" id="2189688at2759"/>
<gene>
    <name evidence="1" type="ORF">GPU96_01g00260</name>
    <name evidence="2" type="ORF">PFJ87_01g00190</name>
</gene>
<dbReference type="EMBL" id="CP075147">
    <property type="protein sequence ID" value="UTX42325.1"/>
    <property type="molecule type" value="Genomic_DNA"/>
</dbReference>
<reference evidence="2 4" key="2">
    <citation type="submission" date="2023-02" db="EMBL/GenBank/DDBJ databases">
        <title>Encephalitozoon hellem ATCC 50451 complete genome.</title>
        <authorList>
            <person name="Mascarenhas dos Santos A.C."/>
            <person name="Julian A.T."/>
            <person name="Pombert J.-F."/>
        </authorList>
    </citation>
    <scope>NUCLEOTIDE SEQUENCE [LARGE SCALE GENOMIC DNA]</scope>
    <source>
        <strain evidence="2 4">ATCC 50451</strain>
    </source>
</reference>
<dbReference type="Proteomes" id="UP001059546">
    <property type="component" value="Chromosome I"/>
</dbReference>
<evidence type="ECO:0000313" key="1">
    <source>
        <dbReference type="EMBL" id="UTX42325.1"/>
    </source>
</evidence>
<dbReference type="Pfam" id="PF05907">
    <property type="entry name" value="CXXC_Zn-b_euk"/>
    <property type="match status" value="1"/>
</dbReference>
<dbReference type="EMBL" id="CP119062">
    <property type="protein sequence ID" value="WEL37767.1"/>
    <property type="molecule type" value="Genomic_DNA"/>
</dbReference>
<evidence type="ECO:0000313" key="2">
    <source>
        <dbReference type="EMBL" id="WEL37767.1"/>
    </source>
</evidence>
<dbReference type="Proteomes" id="UP001217963">
    <property type="component" value="Chromosome I"/>
</dbReference>
<sequence length="170" mass="19458">MHFNVFVEGSVFDNVKGVFIDQSYPLRIRCTNCGRPHEKAVVLSEDSAGKGDFKENVNLSVTCRDCQRLMTLKILKLKEAKKHMLPTKFEDEFKEVWLTDMERNRFLVSRIETNGAEVTSIESCTLNMVSNEDVLFTNVDFKGKTVEEHNKSRNTISSITQFSLVVELSK</sequence>
<keyword evidence="4" id="KW-1185">Reference proteome</keyword>
<dbReference type="SUPFAM" id="SSF141678">
    <property type="entry name" value="MAL13P1.257-like"/>
    <property type="match status" value="1"/>
</dbReference>